<feature type="domain" description="Cadherin" evidence="2">
    <location>
        <begin position="1151"/>
        <end position="1258"/>
    </location>
</feature>
<dbReference type="Gene3D" id="2.60.40.2810">
    <property type="match status" value="1"/>
</dbReference>
<evidence type="ECO:0000256" key="1">
    <source>
        <dbReference type="SAM" id="SignalP"/>
    </source>
</evidence>
<name>A0ABU9AYB0_9BACT</name>
<dbReference type="PANTHER" id="PTHR19328:SF75">
    <property type="entry name" value="ALDOSE SUGAR DEHYDROGENASE YLII"/>
    <property type="match status" value="1"/>
</dbReference>
<dbReference type="PANTHER" id="PTHR19328">
    <property type="entry name" value="HEDGEHOG-INTERACTING PROTEIN"/>
    <property type="match status" value="1"/>
</dbReference>
<keyword evidence="4" id="KW-1185">Reference proteome</keyword>
<proteinExistence type="predicted"/>
<dbReference type="SMART" id="SM00112">
    <property type="entry name" value="CA"/>
    <property type="match status" value="1"/>
</dbReference>
<organism evidence="3 4">
    <name type="scientific">Luteolibacter soli</name>
    <dbReference type="NCBI Taxonomy" id="3135280"/>
    <lineage>
        <taxon>Bacteria</taxon>
        <taxon>Pseudomonadati</taxon>
        <taxon>Verrucomicrobiota</taxon>
        <taxon>Verrucomicrobiia</taxon>
        <taxon>Verrucomicrobiales</taxon>
        <taxon>Verrucomicrobiaceae</taxon>
        <taxon>Luteolibacter</taxon>
    </lineage>
</organism>
<dbReference type="InterPro" id="IPR036280">
    <property type="entry name" value="Multihaem_cyt_sf"/>
</dbReference>
<comment type="caution">
    <text evidence="3">The sequence shown here is derived from an EMBL/GenBank/DDBJ whole genome shotgun (WGS) entry which is preliminary data.</text>
</comment>
<reference evidence="3 4" key="1">
    <citation type="submission" date="2024-04" db="EMBL/GenBank/DDBJ databases">
        <title>Luteolibacter sp. isolated from soil.</title>
        <authorList>
            <person name="An J."/>
        </authorList>
    </citation>
    <scope>NUCLEOTIDE SEQUENCE [LARGE SCALE GENOMIC DNA]</scope>
    <source>
        <strain evidence="3 4">Y139</strain>
    </source>
</reference>
<dbReference type="Gene3D" id="2.120.10.30">
    <property type="entry name" value="TolB, C-terminal domain"/>
    <property type="match status" value="1"/>
</dbReference>
<dbReference type="InterPro" id="IPR015919">
    <property type="entry name" value="Cadherin-like_sf"/>
</dbReference>
<dbReference type="RefSeq" id="WP_341406510.1">
    <property type="nucleotide sequence ID" value="NZ_JBBUKT010000008.1"/>
</dbReference>
<dbReference type="Pfam" id="PF00028">
    <property type="entry name" value="Cadherin"/>
    <property type="match status" value="1"/>
</dbReference>
<dbReference type="CDD" id="cd11304">
    <property type="entry name" value="Cadherin_repeat"/>
    <property type="match status" value="1"/>
</dbReference>
<dbReference type="InterPro" id="IPR002126">
    <property type="entry name" value="Cadherin-like_dom"/>
</dbReference>
<keyword evidence="1" id="KW-0732">Signal</keyword>
<dbReference type="EMBL" id="JBBUKT010000008">
    <property type="protein sequence ID" value="MEK7952754.1"/>
    <property type="molecule type" value="Genomic_DNA"/>
</dbReference>
<accession>A0ABU9AYB0</accession>
<evidence type="ECO:0000313" key="4">
    <source>
        <dbReference type="Proteomes" id="UP001371305"/>
    </source>
</evidence>
<dbReference type="Gene3D" id="2.60.40.60">
    <property type="entry name" value="Cadherins"/>
    <property type="match status" value="1"/>
</dbReference>
<dbReference type="PROSITE" id="PS50268">
    <property type="entry name" value="CADHERIN_2"/>
    <property type="match status" value="1"/>
</dbReference>
<dbReference type="InterPro" id="IPR012938">
    <property type="entry name" value="Glc/Sorbosone_DH"/>
</dbReference>
<evidence type="ECO:0000259" key="2">
    <source>
        <dbReference type="PROSITE" id="PS50268"/>
    </source>
</evidence>
<dbReference type="Pfam" id="PF17963">
    <property type="entry name" value="Big_9"/>
    <property type="match status" value="1"/>
</dbReference>
<dbReference type="SUPFAM" id="SSF50952">
    <property type="entry name" value="Soluble quinoprotein glucose dehydrogenase"/>
    <property type="match status" value="1"/>
</dbReference>
<feature type="chain" id="PRO_5045609734" evidence="1">
    <location>
        <begin position="27"/>
        <end position="1388"/>
    </location>
</feature>
<dbReference type="InterPro" id="IPR011041">
    <property type="entry name" value="Quinoprot_gluc/sorb_DH_b-prop"/>
</dbReference>
<evidence type="ECO:0000313" key="3">
    <source>
        <dbReference type="EMBL" id="MEK7952754.1"/>
    </source>
</evidence>
<dbReference type="SUPFAM" id="SSF48695">
    <property type="entry name" value="Multiheme cytochromes"/>
    <property type="match status" value="1"/>
</dbReference>
<gene>
    <name evidence="3" type="ORF">WKV53_19725</name>
</gene>
<dbReference type="Pfam" id="PF07995">
    <property type="entry name" value="GSDH"/>
    <property type="match status" value="1"/>
</dbReference>
<dbReference type="InterPro" id="IPR011042">
    <property type="entry name" value="6-blade_b-propeller_TolB-like"/>
</dbReference>
<protein>
    <submittedName>
        <fullName evidence="3">Cadherin domain-containing protein</fullName>
    </submittedName>
</protein>
<feature type="signal peptide" evidence="1">
    <location>
        <begin position="1"/>
        <end position="26"/>
    </location>
</feature>
<dbReference type="SUPFAM" id="SSF49313">
    <property type="entry name" value="Cadherin-like"/>
    <property type="match status" value="1"/>
</dbReference>
<dbReference type="Proteomes" id="UP001371305">
    <property type="component" value="Unassembled WGS sequence"/>
</dbReference>
<sequence length="1388" mass="148521">MNPKNPSVLRCLAASLLLALANSAHGAWSKFEDFESGFTANATINGVHGWVADIPASVTAAADPASSGRGLVCRAVPSARNDIYKTLGSLQIPNGATGTVFFEAFIPTAGAGDENISIGLSDIAAPNDYATYEPQFRWLNTDISPRNGANFTDTGYNHKTGEWMQVWMVVNNATDTVDMHVQSPVGSTGRVKVATGYGFRNGLAANALVSFMLIQTAGQDVYIDNIYVANGSEDLTFPPIPSLLPTVVADTIQTGVGGAIAFDPLANDTGRIDPASLQIVTGPTSGTVVIEGGKLRYHHTGVTTGTDSFRYRIKSPEGTYQSEGNVTVNISSNFRLANVTANVPANPPAAAAGGLAIIDGLPGLTFPDAVAMTSVPGTPKALLVASVNGSVWYVPDSTAAAPVKIQVLNVASLSNFTRGRSIYSIECFPDFATTGHIVVNYQGDSSRLPAPGAGQTVQDVMTGLDKNGAPDSVIECDLRVSRFTLSPAHIASAADGLSATENSAALATELPYINLAEQNLFHSINDAKFGPDGYLYVTFGDEGDQGDPHRNGQRLTKDFYSSMIRIDLDPNSTNPKPNPHYAIAVGALNGLHSPNTPYTSTSQTPNFRVPIDNPFIHTSLGGTWAGSFDGTDFSSQLTKVRTEMWAVGLRNPFKFHLDAEDGTGATEAWIGDVGKDSREEFSILKKGENGGWSYYEGDIVTPGLAFVPPQPSGTTPWKQPLFTYPHSNGNNSATGGIFYRDTALPTLTNRYICGDYGSGRIWSISRDGSSVIELADLRLSTNRIVDFHVDPVTKDIFVLENGGSNRVMRITVQPPGPEDYPTKLSDLGLFADLSNLTPNPGVVPYSPNLTFWSDGAEKKRWFVIKNLTDIIGWSQDGNWTFPSGMVWVKHFDFDLDRSHPGTVKKRLETRVLVRNATGAYGVSYRWNEAGTEATLSPNTGEDFPINYTDANGAPATLGWHIPSRAECLSCHTVTAGHALSMNTRQFNLQQTINGQTGNLLTLLSNSGYLAGFTGTPASLPRFYKPDDTNAGLEERVRSYLAVNCSYCHQPGGGTPESWDARPHLTLEQTHLLYTHPVSEATPDLSDHIIRPGDKAHSALWNKINARSVINGTFNGYSQMPPLATNVFDEQGLALIGEWIDHHANVAPSPAAGSIGQTNLSENESAGHLVGMANAVDPDVREGIPDQSLLTYTITAGNDRGLFSLDPATGELRLNGIIDFERQSQHQLTVEVADHFAPNPGVLHRTVIVDLIDETSPDLTADLDGNGLFDAWESSFGISNPAGDDDHDGTNAFFELLSGGDPSVAESPSSLGLTHVLNGGQELGWNVRNGFILGQDYHVQLSDDLGAWGELQPVDYTVQSVTPVSPGVSRVVIKVPAAGPKQFLRLSGP</sequence>